<feature type="domain" description="Dynein heavy chain AAA 5 extension" evidence="28">
    <location>
        <begin position="1785"/>
        <end position="1926"/>
    </location>
</feature>
<feature type="domain" description="Dynein heavy chain coiled coil stalk" evidence="25">
    <location>
        <begin position="2608"/>
        <end position="2949"/>
    </location>
</feature>
<dbReference type="EMBL" id="CAJNOC010000200">
    <property type="protein sequence ID" value="CAF0726214.1"/>
    <property type="molecule type" value="Genomic_DNA"/>
</dbReference>
<dbReference type="Pfam" id="PF17857">
    <property type="entry name" value="AAA_lid_1"/>
    <property type="match status" value="1"/>
</dbReference>
<feature type="domain" description="Dynein heavy chain AAA lid" evidence="30">
    <location>
        <begin position="3593"/>
        <end position="3732"/>
    </location>
</feature>
<dbReference type="GO" id="GO:0008569">
    <property type="term" value="F:minus-end-directed microtubule motor activity"/>
    <property type="evidence" value="ECO:0007669"/>
    <property type="project" value="InterPro"/>
</dbReference>
<dbReference type="Proteomes" id="UP000663879">
    <property type="component" value="Unassembled WGS sequence"/>
</dbReference>
<feature type="domain" description="Dynein heavy chain hydrolytic ATP-binding dynein motor region" evidence="24">
    <location>
        <begin position="1293"/>
        <end position="1619"/>
    </location>
</feature>
<evidence type="ECO:0000256" key="17">
    <source>
        <dbReference type="ARBA" id="ARBA00071816"/>
    </source>
</evidence>
<dbReference type="InterPro" id="IPR043157">
    <property type="entry name" value="Dynein_AAA1S"/>
</dbReference>
<dbReference type="Gene3D" id="1.10.472.130">
    <property type="match status" value="1"/>
</dbReference>
<dbReference type="FunFam" id="3.20.180.20:FF:000003">
    <property type="entry name" value="Dynein heavy chain 12, axonemal"/>
    <property type="match status" value="1"/>
</dbReference>
<feature type="domain" description="Dynein heavy chain ATP-binding dynein motor region" evidence="27">
    <location>
        <begin position="2980"/>
        <end position="3201"/>
    </location>
</feature>
<evidence type="ECO:0000256" key="13">
    <source>
        <dbReference type="ARBA" id="ARBA00023175"/>
    </source>
</evidence>
<dbReference type="InterPro" id="IPR024743">
    <property type="entry name" value="Dynein_HC_stalk"/>
</dbReference>
<dbReference type="FunFam" id="3.40.50.300:FF:000362">
    <property type="entry name" value="Dynein, axonemal, heavy chain 6"/>
    <property type="match status" value="1"/>
</dbReference>
<evidence type="ECO:0000256" key="18">
    <source>
        <dbReference type="ARBA" id="ARBA00078543"/>
    </source>
</evidence>
<dbReference type="InterPro" id="IPR041589">
    <property type="entry name" value="DNAH3_AAA_lid_1"/>
</dbReference>
<dbReference type="InterPro" id="IPR041466">
    <property type="entry name" value="Dynein_AAA5_ext"/>
</dbReference>
<dbReference type="Pfam" id="PF12777">
    <property type="entry name" value="MT"/>
    <property type="match status" value="1"/>
</dbReference>
<feature type="domain" description="Dynein heavy chain region D6 P-loop" evidence="22">
    <location>
        <begin position="3444"/>
        <end position="3558"/>
    </location>
</feature>
<dbReference type="Gene3D" id="3.20.180.20">
    <property type="entry name" value="Dynein heavy chain, N-terminal domain 2"/>
    <property type="match status" value="1"/>
</dbReference>
<dbReference type="Gene3D" id="3.40.50.300">
    <property type="entry name" value="P-loop containing nucleotide triphosphate hydrolases"/>
    <property type="match status" value="5"/>
</dbReference>
<dbReference type="GO" id="GO:0005858">
    <property type="term" value="C:axonemal dynein complex"/>
    <property type="evidence" value="ECO:0007669"/>
    <property type="project" value="UniProtKB-ARBA"/>
</dbReference>
<dbReference type="InterPro" id="IPR041658">
    <property type="entry name" value="AAA_lid_11"/>
</dbReference>
<feature type="domain" description="Dynein heavy chain 3 AAA+ lid" evidence="29">
    <location>
        <begin position="2173"/>
        <end position="2258"/>
    </location>
</feature>
<dbReference type="InterPro" id="IPR041228">
    <property type="entry name" value="Dynein_C"/>
</dbReference>
<reference evidence="32" key="1">
    <citation type="submission" date="2021-02" db="EMBL/GenBank/DDBJ databases">
        <authorList>
            <person name="Nowell W R."/>
        </authorList>
    </citation>
    <scope>NUCLEOTIDE SEQUENCE</scope>
    <source>
        <strain evidence="32">Ploen Becks lab</strain>
    </source>
</reference>
<dbReference type="GO" id="GO:0005874">
    <property type="term" value="C:microtubule"/>
    <property type="evidence" value="ECO:0007669"/>
    <property type="project" value="UniProtKB-KW"/>
</dbReference>
<evidence type="ECO:0000256" key="1">
    <source>
        <dbReference type="ARBA" id="ARBA00004230"/>
    </source>
</evidence>
<evidence type="ECO:0000259" key="22">
    <source>
        <dbReference type="Pfam" id="PF03028"/>
    </source>
</evidence>
<dbReference type="FunFam" id="1.10.472.130:FF:000005">
    <property type="entry name" value="Dynein axonemal heavy chain 7"/>
    <property type="match status" value="1"/>
</dbReference>
<evidence type="ECO:0000256" key="12">
    <source>
        <dbReference type="ARBA" id="ARBA00023069"/>
    </source>
</evidence>
<dbReference type="FunFam" id="1.10.287.2620:FF:000002">
    <property type="entry name" value="Dynein heavy chain 2, axonemal"/>
    <property type="match status" value="1"/>
</dbReference>
<evidence type="ECO:0000313" key="33">
    <source>
        <dbReference type="Proteomes" id="UP000663879"/>
    </source>
</evidence>
<accession>A0A813MKL5</accession>
<dbReference type="InterPro" id="IPR026983">
    <property type="entry name" value="DHC"/>
</dbReference>
<proteinExistence type="inferred from homology"/>
<keyword evidence="14" id="KW-0206">Cytoskeleton</keyword>
<feature type="domain" description="Dynein heavy chain linker" evidence="23">
    <location>
        <begin position="762"/>
        <end position="1164"/>
    </location>
</feature>
<keyword evidence="6" id="KW-0677">Repeat</keyword>
<keyword evidence="12" id="KW-0969">Cilium</keyword>
<dbReference type="GO" id="GO:0045505">
    <property type="term" value="F:dynein intermediate chain binding"/>
    <property type="evidence" value="ECO:0007669"/>
    <property type="project" value="InterPro"/>
</dbReference>
<feature type="region of interest" description="Disordered" evidence="21">
    <location>
        <begin position="1"/>
        <end position="24"/>
    </location>
</feature>
<sequence>MAGIESIPTLNHRKAGKYTEDPIKNLPQLPEKRLKQSWIEPNSKLDLQLNPKENQIGKNSFDLIKEINARDPKKYRLEELRPRKQVKINVPDNGLKNTEILKKNREEFRKSLVDIIMQEETKMNILNKSRNFDENDLEGDDIKPEEDPKNVEKDILRYYYYIHNGIDTVHVAPLENSSLQNVMSLLAEKLRKNYPQSVADLSDEVKDDYLLSVKKAIVDFVLRDSRENEKDDTNKVKIPEYKLELDLVPKPWHASFEKARNEINKNLHSINPCMAQVLKLWYTSFNKLRMIDITEFQNEQNALDLPIFLNTCMKNIEFAKDQLAKKWFTEVQNIFYQGNKRKLVPSTTEPAKQKSFFDAAACLMTSNLQSLCLRSLDDYENLFVPLAESTRQYEHPGFILRLILSDTEIKYEPSFSDFEISFLNIIDIIIKSCSHIPRVETRLYSDSAIQQQPGIKKELHGGLIPVILSNIVQNHKSNISEVIKQETKGPLNHSKLYEKYANLISKKAEEEVDTFLKENHNFNEYEREYKKFHRLVKEITYNSQKVARVGMFELHCDELIRALAKRAENIANKLLDRMLTEHFETNKQLCLEFEAISEKCLTTPANTAHLMDLKKAVQKAETETVFELEKKLFQARMRLEFILDNASLSPAQIRSNNQTFSWNDRLPQIFEDHRGIISEKTLQFQDALKLKRERFIEELENYAKQVEEFTQCGEMQDLPKYLKKAQALEQKLTVANEKIEQFNGEEEAFGWELTQYPLRLQTFNTLQPYQKLYEIGVEFNNKHKEWMEGPMSKVVPDLVDQDVNNYWRQLYKLERQFQNVPVSRKMAAKLRAKVDEFKEYLPLVTTLFNPGMRDRHWEQISDIIGFQFKPNEDTNLTKVIEMNLNEYVPKFDSISEAASKEYSLEKAMEKMTKEWKDIEFTLVPYRETGTCILSSVDDIQLLLDDHIVKAQTMRGSPYIKPFEAEITEWERTLVLLQEILDEWLKVQISWLYLEPIFSSPDIMAQMPEEGRRFATVDKTWKEIIKQVQVDKHCMVVVKIEKMLERFKKSNELLEQVLKGLNAYLEKKRLYFSRFFFLSNDELLEILSETKDPTRVQPHLRKCFEGIAAVEFTDTLDITHMKSSEGEVVLLKDVISTSKARGQVEKWLLELESDMIASVRKTIGESLKTYDLTPRTTWVREWMGQAVLCVTAFYWTMNIHKAIREGHKSLADYLELNNTQINDIVTLVRGNLSKQNRTTLGALVVLDVHARDVLESLVESKVSTEDDFQWLSQLRYYWEDENMITRMINASLKYGYEYLGNSGRLVITPLTDRCYRTLFSALHLHLGGAPEGPAGTGKTETTKDLAKAVAKQCVVFNCSDGLDYIALGKFFKGLASCGAWSCFDEFNRIDLEVLSVVAQQILTIQRGINSGADMITFEGTEIRLDPSCAVFITMNPGYAGRSELPDNLKALFRPVAMMVPDYAMIAEISLYSFGFINARPLSVKIVATYRLCSEQLSSQHHYDYGMRAVKSVLTAAGNLKLKYPNENEDIIMLRSIIDVNLPKFLSHDLPLFHGITSDLFPGVVLPKPDYEVLNEAIAEVCKKTNLQNTDFFVEKIQQIYEMMIVRHGFMIVGSPFGGKTSAYRTLAGALAEVHEKKLMDENKVQIIVINPKSITMGQLYGQFDPVSHEWSDGILAVSYRKFAQDITPDRKWLIFDGPVDAVWIENMNTVLDDNKKLCLMSGEIIQLSPTTNLLFEPMDLEQASPATVSRCGMIYMEPLSLGWRPLYKSWSNSLPQTFDDRLKKVLADMFERFIDPCIQMVRKGGLKELVGTSDTNLVKSCMNLLDCLFDKFQDPKKFAYFDPKEVVNWIEGMFIFSLVWSIGAALNSDSREKFDYFVRKILVEGVSEEEKSKLGLLDTVEPPSKQYAILFPEKGSVFNFKFITEKEEDQSGEEISDVKQDDNIGNKYWEPWSLALAAAPPISKDAQFNEIIVETVDTIRYTYLMDILVTHQKPILFIGPTGTGKSAYVTEYLLKKADKAVYKPVLINFSAQTSHNQTQDIIMSKLDKRRKGVFGPPFGQKCVVFVDDVNMPQVETYGAQGPIELLRQWYDHWNWYDRKDQSKINLIDIQLMCAMGPPGGGRNNVTPRFLRHFNIVAINEFDDKTMQTIFTKILNWHIMVKNFSDSFKTIVPKLIEATLSIYKEASKNLLPTPTKSHYMFNLRDFARVIQGLTLSEPESCADVNAMQRLWVHEIFRVYYDRLVDDSDRKWLYEHTIKCTNDYLGENFHSIFAHLDSNGVGKVSEDNLRSLMFCDFGDPKNEAKRYIEVDNLGNLRNIVEGHLDEYNQINKRPMHLVMFRFAIEHVSRISRVLKQPRSHALLVGVGGSGRQSLTRLAAHMAEYELFQVEISKSYTTNEWHDDLKRILRKSTETDQHGVFLFSDNQIKDESFLEDVNNLLNAGEVPNLFPADEKQEICDKMRQLDRQRDKSKQTDGSPVALFNMFVQRCRDQLHIVLAMSPIGDSFRTRLRKFPSLVNCCTIDWFQPWPEDALEAVASRSFEEIDMTPEDFKGCIETCKYFHMSTQLLSQKFLSHLDRHNYVTPTSYLELISTFKNLLDKQRQSTIKAKSRYEVGLEKLESASNQVAEMQVELKELQPQLIVASQEVDANTLVVEKESIEVSKVEKVVKADEEVANEQAKVAKAIKDECDADLAQAMPILNSALAALDTITPNDITLLKKMNSPPAGVRLVMEAVCVMKGIKPERVNDANGKKIEDYWKPSQKLVGEMKFLESLLQFDKDNIPAQIIKTIREKYIPNTEFVPEKIKTASSAAEGLCKWVRAMDQYDKVAKVVAPKKAKLKEAEVSLSIAMQSLEVKRTQLREVQAKLKKLTDELELNKQKKQKLEFQVDLCQKKLERAEALIGGLGGEKIRWTQAAQNLGTQYENLTGDILLSSAVVAYLGAFTAAFRQEQIIDWCKYVESKNITRSKHFSLIQTLGDPVKIRSWNISGLPSDTFSIENGIILSNARRWPLMIDPQGQANKWIKHMEKPNNLALIKLTDSDYVRTLENCITFGNPCLLENVGEELDPLLEPLLLKQTFKQGGSLCIKLGDQIIEYAPDFRFYITTKLRNPHYLPETSVKVTLLNFMITTEGLDDQLLGIVVARERPELEEEKNALILQSAENKKQLKEIEDKILEVLSSSQGNILEDETAIKILSSSKILSNEISEKQAIAEETEKKIDDARLGYRPIAIHSTILFFSIADLANIEPMYQYSLTWFVNLFVMSIDNSEKNEDLTKRLDSLREHFTYSLYCNICRSLFEKDKLLFSFLLCVNLLKHEKKIDEEEWRFLLTGGVGLDNPFTNPTAWLPVKSWDEICRLDNLHSFKDIRKKFLGQKDQWKVVYDSVEPYEEKFPGEWNELKDFQRLCVIRCIRPDKIVPMVQNFVRHNLGQKYIEPPPFDLAKSYVDSLCTTPLIFVLSPGGDPMVALLKFADDMGFSGSKLQSLSLGQGQGPIALKLIAQGVKDGSWVVLQNCHLAASWMTTLEKVCEDLNPDQTHPDFRLWLTSYPSDKFPVTILQNGVKMTNEPPKGLRFNILRSYLSDPISDTEFFSSVRDQHAWKKLLFSLCFFHAIVQERRKFGPIGWNISYEFNETDLRISVQQLAMFINQYEEVQYEALKYLTGECNYGGRVTDDKDRRTLNSILEKFYCRDVVENEEYKFDESGFYYAPKDGDYDSYLNYIKQLPMINDPNIFGMHQNADITKDQNETNLLFDNILLTQGKGSGGGGDGKSDDDIIGQVAGDILAKLPKNFDTEAALRRYPTEYKQSMNTVLVQEMTRFNRLLTIVRSSLVDIQKAIKGLVVMNSDLEEVYLSLMKGKIPNMWKKRSYPSLKPLGSYVNDFLARLKFLDDWYKDGAPSTFWISGFFFTQAFLTGVQQNFARKYTIPIDLLSFDYEVMDDKEPSSPPEDGAYLKGLFLDGARWDRKTRRLAESLPKQLQDAMPIILILPIRKDEIQNKPSYVAPVYKTSERRGVLSTTGHSTNFVISMRLTSDKPESHWIGRGTALLCQLDN</sequence>
<evidence type="ECO:0000259" key="24">
    <source>
        <dbReference type="Pfam" id="PF12774"/>
    </source>
</evidence>
<feature type="coiled-coil region" evidence="20">
    <location>
        <begin position="685"/>
        <end position="745"/>
    </location>
</feature>
<keyword evidence="4" id="KW-0963">Cytoplasm</keyword>
<dbReference type="Gene3D" id="1.10.287.2620">
    <property type="match status" value="1"/>
</dbReference>
<dbReference type="Gene3D" id="1.10.8.710">
    <property type="match status" value="1"/>
</dbReference>
<dbReference type="Pfam" id="PF08393">
    <property type="entry name" value="DHC_N2"/>
    <property type="match status" value="1"/>
</dbReference>
<dbReference type="Pfam" id="PF12780">
    <property type="entry name" value="AAA_8"/>
    <property type="match status" value="1"/>
</dbReference>
<evidence type="ECO:0000259" key="23">
    <source>
        <dbReference type="Pfam" id="PF08393"/>
    </source>
</evidence>
<comment type="similarity">
    <text evidence="3">Belongs to the dynein heavy chain family.</text>
</comment>
<dbReference type="SUPFAM" id="SSF52540">
    <property type="entry name" value="P-loop containing nucleoside triphosphate hydrolases"/>
    <property type="match status" value="4"/>
</dbReference>
<evidence type="ECO:0000256" key="20">
    <source>
        <dbReference type="SAM" id="Coils"/>
    </source>
</evidence>
<keyword evidence="10" id="KW-0243">Dynein</keyword>
<dbReference type="FunFam" id="1.20.920.20:FF:000006">
    <property type="entry name" value="Dynein, axonemal, heavy chain 6"/>
    <property type="match status" value="1"/>
</dbReference>
<evidence type="ECO:0000256" key="4">
    <source>
        <dbReference type="ARBA" id="ARBA00022490"/>
    </source>
</evidence>
<keyword evidence="8" id="KW-0067">ATP-binding</keyword>
<evidence type="ECO:0000259" key="27">
    <source>
        <dbReference type="Pfam" id="PF12781"/>
    </source>
</evidence>
<protein>
    <recommendedName>
        <fullName evidence="17">Dynein axonemal heavy chain 7</fullName>
    </recommendedName>
    <alternativeName>
        <fullName evidence="19">Axonemal beta dynein heavy chain 7</fullName>
    </alternativeName>
    <alternativeName>
        <fullName evidence="18">Ciliary dynein heavy chain 7</fullName>
    </alternativeName>
</protein>
<feature type="coiled-coil region" evidence="20">
    <location>
        <begin position="2847"/>
        <end position="2898"/>
    </location>
</feature>
<evidence type="ECO:0000259" key="31">
    <source>
        <dbReference type="Pfam" id="PF18199"/>
    </source>
</evidence>
<dbReference type="FunFam" id="3.40.50.300:FF:001328">
    <property type="entry name" value="Dynein heavy chain 6, axonemal"/>
    <property type="match status" value="1"/>
</dbReference>
<dbReference type="InterPro" id="IPR013602">
    <property type="entry name" value="Dynein_heavy_linker"/>
</dbReference>
<dbReference type="InterPro" id="IPR035706">
    <property type="entry name" value="AAA_9"/>
</dbReference>
<comment type="caution">
    <text evidence="32">The sequence shown here is derived from an EMBL/GenBank/DDBJ whole genome shotgun (WGS) entry which is preliminary data.</text>
</comment>
<dbReference type="GO" id="GO:0031514">
    <property type="term" value="C:motile cilium"/>
    <property type="evidence" value="ECO:0007669"/>
    <property type="project" value="UniProtKB-SubCell"/>
</dbReference>
<evidence type="ECO:0000259" key="28">
    <source>
        <dbReference type="Pfam" id="PF17852"/>
    </source>
</evidence>
<keyword evidence="33" id="KW-1185">Reference proteome</keyword>
<dbReference type="FunFam" id="3.40.50.300:FF:000223">
    <property type="entry name" value="Dynein heavy chain 3, axonemal"/>
    <property type="match status" value="1"/>
</dbReference>
<dbReference type="FunFam" id="3.40.50.300:FF:000044">
    <property type="entry name" value="Dynein heavy chain 5, axonemal"/>
    <property type="match status" value="1"/>
</dbReference>
<keyword evidence="5" id="KW-0493">Microtubule</keyword>
<comment type="subunit">
    <text evidence="16">The dynein complex consists of at least two heavy chains and a number of intermediate and light chains.</text>
</comment>
<dbReference type="InterPro" id="IPR042219">
    <property type="entry name" value="AAA_lid_11_sf"/>
</dbReference>
<dbReference type="Gene3D" id="1.20.920.20">
    <property type="match status" value="1"/>
</dbReference>
<evidence type="ECO:0000256" key="2">
    <source>
        <dbReference type="ARBA" id="ARBA00004430"/>
    </source>
</evidence>
<dbReference type="InterPro" id="IPR035699">
    <property type="entry name" value="AAA_6"/>
</dbReference>
<evidence type="ECO:0000259" key="25">
    <source>
        <dbReference type="Pfam" id="PF12777"/>
    </source>
</evidence>
<evidence type="ECO:0000256" key="7">
    <source>
        <dbReference type="ARBA" id="ARBA00022741"/>
    </source>
</evidence>
<evidence type="ECO:0000256" key="14">
    <source>
        <dbReference type="ARBA" id="ARBA00023212"/>
    </source>
</evidence>
<dbReference type="Pfam" id="PF17852">
    <property type="entry name" value="Dynein_AAA_lid"/>
    <property type="match status" value="1"/>
</dbReference>
<dbReference type="Gene3D" id="1.20.58.1120">
    <property type="match status" value="1"/>
</dbReference>
<dbReference type="PANTHER" id="PTHR22878:SF66">
    <property type="entry name" value="DYNEIN AXONEMAL HEAVY CHAIN 7"/>
    <property type="match status" value="1"/>
</dbReference>
<dbReference type="FunFam" id="3.40.50.300:FF:002141">
    <property type="entry name" value="Dynein heavy chain"/>
    <property type="match status" value="1"/>
</dbReference>
<keyword evidence="13" id="KW-0505">Motor protein</keyword>
<dbReference type="InterPro" id="IPR042228">
    <property type="entry name" value="Dynein_linker_3"/>
</dbReference>
<dbReference type="GO" id="GO:0051959">
    <property type="term" value="F:dynein light intermediate chain binding"/>
    <property type="evidence" value="ECO:0007669"/>
    <property type="project" value="InterPro"/>
</dbReference>
<evidence type="ECO:0000259" key="30">
    <source>
        <dbReference type="Pfam" id="PF18198"/>
    </source>
</evidence>
<dbReference type="Gene3D" id="3.10.490.20">
    <property type="match status" value="1"/>
</dbReference>
<dbReference type="Pfam" id="PF12774">
    <property type="entry name" value="AAA_6"/>
    <property type="match status" value="1"/>
</dbReference>
<dbReference type="Gene3D" id="1.20.920.30">
    <property type="match status" value="1"/>
</dbReference>
<dbReference type="FunFam" id="3.10.490.20:FF:000001">
    <property type="entry name" value="dynein heavy chain 7, axonemal"/>
    <property type="match status" value="1"/>
</dbReference>
<keyword evidence="7" id="KW-0547">Nucleotide-binding</keyword>
<evidence type="ECO:0000256" key="21">
    <source>
        <dbReference type="SAM" id="MobiDB-lite"/>
    </source>
</evidence>
<keyword evidence="15" id="KW-0966">Cell projection</keyword>
<evidence type="ECO:0000256" key="16">
    <source>
        <dbReference type="ARBA" id="ARBA00062885"/>
    </source>
</evidence>
<dbReference type="FunFam" id="1.10.8.1220:FF:000001">
    <property type="entry name" value="Dynein axonemal heavy chain 5"/>
    <property type="match status" value="1"/>
</dbReference>
<dbReference type="FunFam" id="1.10.8.720:FF:000001">
    <property type="entry name" value="dynein heavy chain 7, axonemal"/>
    <property type="match status" value="1"/>
</dbReference>
<dbReference type="Pfam" id="PF18199">
    <property type="entry name" value="Dynein_C"/>
    <property type="match status" value="1"/>
</dbReference>
<dbReference type="InterPro" id="IPR004273">
    <property type="entry name" value="Dynein_heavy_D6_P-loop"/>
</dbReference>
<evidence type="ECO:0000256" key="5">
    <source>
        <dbReference type="ARBA" id="ARBA00022701"/>
    </source>
</evidence>
<dbReference type="Gene3D" id="1.10.8.720">
    <property type="entry name" value="Region D6 of dynein motor"/>
    <property type="match status" value="1"/>
</dbReference>
<name>A0A813MKL5_9BILA</name>
<dbReference type="InterPro" id="IPR042222">
    <property type="entry name" value="Dynein_2_N"/>
</dbReference>
<evidence type="ECO:0000256" key="8">
    <source>
        <dbReference type="ARBA" id="ARBA00022840"/>
    </source>
</evidence>
<dbReference type="InterPro" id="IPR043160">
    <property type="entry name" value="Dynein_C_barrel"/>
</dbReference>
<keyword evidence="11 20" id="KW-0175">Coiled coil</keyword>
<evidence type="ECO:0000259" key="29">
    <source>
        <dbReference type="Pfam" id="PF17857"/>
    </source>
</evidence>
<evidence type="ECO:0000256" key="19">
    <source>
        <dbReference type="ARBA" id="ARBA00082102"/>
    </source>
</evidence>
<dbReference type="FunFam" id="1.20.58.1120:FF:000005">
    <property type="entry name" value="Dynein, axonemal, heavy chain 12"/>
    <property type="match status" value="1"/>
</dbReference>
<dbReference type="GO" id="GO:0003341">
    <property type="term" value="P:cilium movement"/>
    <property type="evidence" value="ECO:0007669"/>
    <property type="project" value="UniProtKB-ARBA"/>
</dbReference>
<comment type="subcellular location">
    <subcellularLocation>
        <location evidence="1">Cell projection</location>
        <location evidence="1">Cilium</location>
        <location evidence="1">Flagellum</location>
    </subcellularLocation>
    <subcellularLocation>
        <location evidence="2">Cytoplasm</location>
        <location evidence="2">Cytoskeleton</location>
        <location evidence="2">Cilium axoneme</location>
    </subcellularLocation>
</comment>
<evidence type="ECO:0000256" key="3">
    <source>
        <dbReference type="ARBA" id="ARBA00008887"/>
    </source>
</evidence>
<dbReference type="OrthoDB" id="5593012at2759"/>
<evidence type="ECO:0000313" key="32">
    <source>
        <dbReference type="EMBL" id="CAF0726214.1"/>
    </source>
</evidence>
<evidence type="ECO:0000256" key="11">
    <source>
        <dbReference type="ARBA" id="ARBA00023054"/>
    </source>
</evidence>
<evidence type="ECO:0000256" key="9">
    <source>
        <dbReference type="ARBA" id="ARBA00022846"/>
    </source>
</evidence>
<dbReference type="FunFam" id="1.20.1270.280:FF:000001">
    <property type="entry name" value="dynein heavy chain 7, axonemal"/>
    <property type="match status" value="1"/>
</dbReference>
<dbReference type="Gene3D" id="1.20.1270.280">
    <property type="match status" value="1"/>
</dbReference>
<dbReference type="FunFam" id="1.20.140.100:FF:000004">
    <property type="entry name" value="Dynein axonemal heavy chain 6"/>
    <property type="match status" value="1"/>
</dbReference>
<evidence type="ECO:0000259" key="26">
    <source>
        <dbReference type="Pfam" id="PF12780"/>
    </source>
</evidence>
<dbReference type="InterPro" id="IPR024317">
    <property type="entry name" value="Dynein_heavy_chain_D4_dom"/>
</dbReference>
<dbReference type="Pfam" id="PF18198">
    <property type="entry name" value="AAA_lid_11"/>
    <property type="match status" value="1"/>
</dbReference>
<organism evidence="32 33">
    <name type="scientific">Brachionus calyciflorus</name>
    <dbReference type="NCBI Taxonomy" id="104777"/>
    <lineage>
        <taxon>Eukaryota</taxon>
        <taxon>Metazoa</taxon>
        <taxon>Spiralia</taxon>
        <taxon>Gnathifera</taxon>
        <taxon>Rotifera</taxon>
        <taxon>Eurotatoria</taxon>
        <taxon>Monogononta</taxon>
        <taxon>Pseudotrocha</taxon>
        <taxon>Ploima</taxon>
        <taxon>Brachionidae</taxon>
        <taxon>Brachionus</taxon>
    </lineage>
</organism>
<dbReference type="Pfam" id="PF03028">
    <property type="entry name" value="Dynein_heavy"/>
    <property type="match status" value="1"/>
</dbReference>
<dbReference type="Gene3D" id="1.10.8.1220">
    <property type="match status" value="1"/>
</dbReference>
<evidence type="ECO:0000256" key="6">
    <source>
        <dbReference type="ARBA" id="ARBA00022737"/>
    </source>
</evidence>
<evidence type="ECO:0000256" key="10">
    <source>
        <dbReference type="ARBA" id="ARBA00023017"/>
    </source>
</evidence>
<dbReference type="InterPro" id="IPR027417">
    <property type="entry name" value="P-loop_NTPase"/>
</dbReference>
<evidence type="ECO:0000256" key="15">
    <source>
        <dbReference type="ARBA" id="ARBA00023273"/>
    </source>
</evidence>
<dbReference type="FunFam" id="1.20.920.30:FF:000002">
    <property type="entry name" value="Dynein axonemal heavy chain 3"/>
    <property type="match status" value="1"/>
</dbReference>
<keyword evidence="9" id="KW-0282">Flagellum</keyword>
<dbReference type="Gene3D" id="1.20.140.100">
    <property type="entry name" value="Dynein heavy chain, N-terminal domain 2"/>
    <property type="match status" value="1"/>
</dbReference>
<dbReference type="PANTHER" id="PTHR22878">
    <property type="entry name" value="DYNEIN HEAVY CHAIN 6, AXONEMAL-LIKE-RELATED"/>
    <property type="match status" value="1"/>
</dbReference>
<dbReference type="FunFam" id="1.10.8.710:FF:000004">
    <property type="entry name" value="Dynein axonemal heavy chain 6"/>
    <property type="match status" value="1"/>
</dbReference>
<dbReference type="GO" id="GO:0005524">
    <property type="term" value="F:ATP binding"/>
    <property type="evidence" value="ECO:0007669"/>
    <property type="project" value="UniProtKB-KW"/>
</dbReference>
<feature type="domain" description="Dynein heavy chain C-terminal" evidence="31">
    <location>
        <begin position="3738"/>
        <end position="4040"/>
    </location>
</feature>
<feature type="domain" description="Dynein heavy chain AAA module D4" evidence="26">
    <location>
        <begin position="2332"/>
        <end position="2594"/>
    </location>
</feature>
<dbReference type="Pfam" id="PF12775">
    <property type="entry name" value="AAA_7"/>
    <property type="match status" value="1"/>
</dbReference>
<dbReference type="Gene3D" id="6.10.140.1060">
    <property type="match status" value="1"/>
</dbReference>
<dbReference type="Pfam" id="PF12781">
    <property type="entry name" value="AAA_9"/>
    <property type="match status" value="1"/>
</dbReference>
<gene>
    <name evidence="32" type="ORF">OXX778_LOCUS2530</name>
</gene>